<organism evidence="2 3">
    <name type="scientific">Colletotrichum kahawae</name>
    <name type="common">Coffee berry disease fungus</name>
    <dbReference type="NCBI Taxonomy" id="34407"/>
    <lineage>
        <taxon>Eukaryota</taxon>
        <taxon>Fungi</taxon>
        <taxon>Dikarya</taxon>
        <taxon>Ascomycota</taxon>
        <taxon>Pezizomycotina</taxon>
        <taxon>Sordariomycetes</taxon>
        <taxon>Hypocreomycetidae</taxon>
        <taxon>Glomerellales</taxon>
        <taxon>Glomerellaceae</taxon>
        <taxon>Colletotrichum</taxon>
        <taxon>Colletotrichum gloeosporioides species complex</taxon>
    </lineage>
</organism>
<dbReference type="EMBL" id="VYYT01000245">
    <property type="protein sequence ID" value="KAK2752955.1"/>
    <property type="molecule type" value="Genomic_DNA"/>
</dbReference>
<feature type="compositionally biased region" description="Basic and acidic residues" evidence="1">
    <location>
        <begin position="13"/>
        <end position="24"/>
    </location>
</feature>
<comment type="caution">
    <text evidence="2">The sequence shown here is derived from an EMBL/GenBank/DDBJ whole genome shotgun (WGS) entry which is preliminary data.</text>
</comment>
<keyword evidence="3" id="KW-1185">Reference proteome</keyword>
<dbReference type="AlphaFoldDB" id="A0AAE0D651"/>
<dbReference type="Proteomes" id="UP001281614">
    <property type="component" value="Unassembled WGS sequence"/>
</dbReference>
<proteinExistence type="predicted"/>
<feature type="compositionally biased region" description="Polar residues" evidence="1">
    <location>
        <begin position="1"/>
        <end position="10"/>
    </location>
</feature>
<gene>
    <name evidence="2" type="ORF">CKAH01_06196</name>
</gene>
<name>A0AAE0D651_COLKA</name>
<protein>
    <submittedName>
        <fullName evidence="2">Uncharacterized protein</fullName>
    </submittedName>
</protein>
<accession>A0AAE0D651</accession>
<evidence type="ECO:0000313" key="2">
    <source>
        <dbReference type="EMBL" id="KAK2752955.1"/>
    </source>
</evidence>
<reference evidence="2" key="1">
    <citation type="submission" date="2023-02" db="EMBL/GenBank/DDBJ databases">
        <title>Colletotrichum kahawae CIFC_Que2 genome sequencing and assembly.</title>
        <authorList>
            <person name="Baroncelli R."/>
        </authorList>
    </citation>
    <scope>NUCLEOTIDE SEQUENCE</scope>
    <source>
        <strain evidence="2">CIFC_Que2</strain>
    </source>
</reference>
<evidence type="ECO:0000313" key="3">
    <source>
        <dbReference type="Proteomes" id="UP001281614"/>
    </source>
</evidence>
<evidence type="ECO:0000256" key="1">
    <source>
        <dbReference type="SAM" id="MobiDB-lite"/>
    </source>
</evidence>
<feature type="region of interest" description="Disordered" evidence="1">
    <location>
        <begin position="1"/>
        <end position="24"/>
    </location>
</feature>
<sequence>MHRSHSSSQVKLCDPRRELRTSPE</sequence>